<name>A0AAE1UM47_9SOLA</name>
<dbReference type="AlphaFoldDB" id="A0AAE1UM47"/>
<protein>
    <submittedName>
        <fullName evidence="1">Uncharacterized protein</fullName>
    </submittedName>
</protein>
<dbReference type="InterPro" id="IPR014709">
    <property type="entry name" value="Glutathione_synthase_C_euk"/>
</dbReference>
<gene>
    <name evidence="1" type="ORF">RND71_044173</name>
</gene>
<dbReference type="GO" id="GO:0043295">
    <property type="term" value="F:glutathione binding"/>
    <property type="evidence" value="ECO:0007669"/>
    <property type="project" value="TreeGrafter"/>
</dbReference>
<comment type="caution">
    <text evidence="1">The sequence shown here is derived from an EMBL/GenBank/DDBJ whole genome shotgun (WGS) entry which is preliminary data.</text>
</comment>
<dbReference type="Pfam" id="PF03917">
    <property type="entry name" value="GSH_synth_ATP"/>
    <property type="match status" value="1"/>
</dbReference>
<dbReference type="GO" id="GO:0005524">
    <property type="term" value="F:ATP binding"/>
    <property type="evidence" value="ECO:0007669"/>
    <property type="project" value="InterPro"/>
</dbReference>
<dbReference type="PANTHER" id="PTHR11130">
    <property type="entry name" value="GLUTATHIONE SYNTHETASE"/>
    <property type="match status" value="1"/>
</dbReference>
<dbReference type="SUPFAM" id="SSF56059">
    <property type="entry name" value="Glutathione synthetase ATP-binding domain-like"/>
    <property type="match status" value="1"/>
</dbReference>
<dbReference type="GO" id="GO:0005829">
    <property type="term" value="C:cytosol"/>
    <property type="evidence" value="ECO:0007669"/>
    <property type="project" value="TreeGrafter"/>
</dbReference>
<organism evidence="1 2">
    <name type="scientific">Anisodus tanguticus</name>
    <dbReference type="NCBI Taxonomy" id="243964"/>
    <lineage>
        <taxon>Eukaryota</taxon>
        <taxon>Viridiplantae</taxon>
        <taxon>Streptophyta</taxon>
        <taxon>Embryophyta</taxon>
        <taxon>Tracheophyta</taxon>
        <taxon>Spermatophyta</taxon>
        <taxon>Magnoliopsida</taxon>
        <taxon>eudicotyledons</taxon>
        <taxon>Gunneridae</taxon>
        <taxon>Pentapetalae</taxon>
        <taxon>asterids</taxon>
        <taxon>lamiids</taxon>
        <taxon>Solanales</taxon>
        <taxon>Solanaceae</taxon>
        <taxon>Solanoideae</taxon>
        <taxon>Hyoscyameae</taxon>
        <taxon>Anisodus</taxon>
    </lineage>
</organism>
<evidence type="ECO:0000313" key="2">
    <source>
        <dbReference type="Proteomes" id="UP001291623"/>
    </source>
</evidence>
<sequence length="324" mass="36631">MEIDVRKELEQRSNLRDFTKTSINDNVIISSIVNNLSLDDGFCRHRLIVSELLAVQTFTNLINTNHKVKDCFYKSELFDHEIYINELSDVICIALTELPNTLRLLEVVEALLYVKTGPREGGGNNYYGNDIVNVLEPIRNSKERDAFILMDLIEPQKFENYVISSTKNINSLTKDKLIGELGVFGVILADQKTVFHNYEAGCLLRSKNPEVNEGGIVSGQGVLDTIGSYDQPQWEKSVEEKVLNGIHLNETKKVTKLKTDALGFSSNLSFFQFFQLQDNSGQYKSSVFTIANNTSNELSANNFFNNSNQLNGFNNCTRFIIQKS</sequence>
<keyword evidence="2" id="KW-1185">Reference proteome</keyword>
<reference evidence="1" key="1">
    <citation type="submission" date="2023-12" db="EMBL/GenBank/DDBJ databases">
        <title>Genome assembly of Anisodus tanguticus.</title>
        <authorList>
            <person name="Wang Y.-J."/>
        </authorList>
    </citation>
    <scope>NUCLEOTIDE SEQUENCE</scope>
    <source>
        <strain evidence="1">KB-2021</strain>
        <tissue evidence="1">Leaf</tissue>
    </source>
</reference>
<dbReference type="EMBL" id="JAVYJV010000068">
    <property type="protein sequence ID" value="KAK4336983.1"/>
    <property type="molecule type" value="Genomic_DNA"/>
</dbReference>
<evidence type="ECO:0000313" key="1">
    <source>
        <dbReference type="EMBL" id="KAK4336983.1"/>
    </source>
</evidence>
<proteinExistence type="predicted"/>
<dbReference type="GO" id="GO:0004363">
    <property type="term" value="F:glutathione synthase activity"/>
    <property type="evidence" value="ECO:0007669"/>
    <property type="project" value="InterPro"/>
</dbReference>
<dbReference type="Proteomes" id="UP001291623">
    <property type="component" value="Unassembled WGS sequence"/>
</dbReference>
<accession>A0AAE1UM47</accession>
<dbReference type="Gene3D" id="3.30.1490.50">
    <property type="match status" value="1"/>
</dbReference>
<dbReference type="InterPro" id="IPR005615">
    <property type="entry name" value="Glutathione_synthase"/>
</dbReference>
<dbReference type="GO" id="GO:0032039">
    <property type="term" value="C:integrator complex"/>
    <property type="evidence" value="ECO:0007669"/>
    <property type="project" value="InterPro"/>
</dbReference>
<dbReference type="Gene3D" id="3.30.470.20">
    <property type="entry name" value="ATP-grasp fold, B domain"/>
    <property type="match status" value="1"/>
</dbReference>
<dbReference type="PANTHER" id="PTHR11130:SF0">
    <property type="entry name" value="GLUTATHIONE SYNTHETASE"/>
    <property type="match status" value="1"/>
</dbReference>